<reference evidence="1" key="2">
    <citation type="journal article" date="2015" name="Data Brief">
        <title>Shoot transcriptome of the giant reed, Arundo donax.</title>
        <authorList>
            <person name="Barrero R.A."/>
            <person name="Guerrero F.D."/>
            <person name="Moolhuijzen P."/>
            <person name="Goolsby J.A."/>
            <person name="Tidwell J."/>
            <person name="Bellgard S.E."/>
            <person name="Bellgard M.I."/>
        </authorList>
    </citation>
    <scope>NUCLEOTIDE SEQUENCE</scope>
    <source>
        <tissue evidence="1">Shoot tissue taken approximately 20 cm above the soil surface</tissue>
    </source>
</reference>
<organism evidence="1">
    <name type="scientific">Arundo donax</name>
    <name type="common">Giant reed</name>
    <name type="synonym">Donax arundinaceus</name>
    <dbReference type="NCBI Taxonomy" id="35708"/>
    <lineage>
        <taxon>Eukaryota</taxon>
        <taxon>Viridiplantae</taxon>
        <taxon>Streptophyta</taxon>
        <taxon>Embryophyta</taxon>
        <taxon>Tracheophyta</taxon>
        <taxon>Spermatophyta</taxon>
        <taxon>Magnoliopsida</taxon>
        <taxon>Liliopsida</taxon>
        <taxon>Poales</taxon>
        <taxon>Poaceae</taxon>
        <taxon>PACMAD clade</taxon>
        <taxon>Arundinoideae</taxon>
        <taxon>Arundineae</taxon>
        <taxon>Arundo</taxon>
    </lineage>
</organism>
<sequence length="13" mass="1474">MYRLVLESATSTC</sequence>
<reference evidence="1" key="1">
    <citation type="submission" date="2014-09" db="EMBL/GenBank/DDBJ databases">
        <authorList>
            <person name="Magalhaes I.L.F."/>
            <person name="Oliveira U."/>
            <person name="Santos F.R."/>
            <person name="Vidigal T.H.D.A."/>
            <person name="Brescovit A.D."/>
            <person name="Santos A.J."/>
        </authorList>
    </citation>
    <scope>NUCLEOTIDE SEQUENCE</scope>
    <source>
        <tissue evidence="1">Shoot tissue taken approximately 20 cm above the soil surface</tissue>
    </source>
</reference>
<accession>A0A0A9FEC9</accession>
<evidence type="ECO:0000313" key="1">
    <source>
        <dbReference type="EMBL" id="JAE11410.1"/>
    </source>
</evidence>
<name>A0A0A9FEC9_ARUDO</name>
<protein>
    <submittedName>
        <fullName evidence="1">Uncharacterized protein</fullName>
    </submittedName>
</protein>
<dbReference type="EMBL" id="GBRH01186486">
    <property type="protein sequence ID" value="JAE11410.1"/>
    <property type="molecule type" value="Transcribed_RNA"/>
</dbReference>
<proteinExistence type="predicted"/>